<gene>
    <name evidence="3" type="ORF">GGP41_007417</name>
</gene>
<sequence>MSDNLPLMPFPSTPSRGMYPVNLKLAMRDALTSSETPLTSYMSTTNSSSIETRATTYEELIQSLDAQADILQYLPSEAEVDELFDEIHGESLLNSSSRRSSTPKLAFGTYREDGINVAQVYVYLRSPSFKNTEPSMMFGKCLANTKYTVMNTKDINCTDGMFEANKFWIPLIENGKVAFDAVKAVLKALFIRKGITLSTPIPVVGSAFRSKLVLGCEMFRSFKQSRKSLEKTPPKEVDKSMSAIDGSSAQSSSPAISDISSTTSPVTSTAHMYSRNELNFHMGANRPLVVDSSKKHRVSELTTTEQNTIKAETNKDVAVSKLAALDGLNSDTLFIPENHQKELEEELPEELEEEIEESSASKTTTPEYNKGIKIILESLSASYDDRKDLEKKIDEMSAQVARHIATPEELRRERERFEAEYERKRQALEERISVEDQDRVSRIAEIEASSQTIQEKLEVEKRQLGVMTPEMVAVWELSRKFVCKEYGIKEGLPSKRQKTRH</sequence>
<evidence type="ECO:0000256" key="1">
    <source>
        <dbReference type="SAM" id="Coils"/>
    </source>
</evidence>
<feature type="coiled-coil region" evidence="1">
    <location>
        <begin position="379"/>
        <end position="463"/>
    </location>
</feature>
<accession>A0A8H5ZSU1</accession>
<evidence type="ECO:0000313" key="3">
    <source>
        <dbReference type="EMBL" id="KAF5854586.1"/>
    </source>
</evidence>
<feature type="region of interest" description="Disordered" evidence="2">
    <location>
        <begin position="225"/>
        <end position="268"/>
    </location>
</feature>
<protein>
    <submittedName>
        <fullName evidence="3">Uncharacterized protein</fullName>
    </submittedName>
</protein>
<evidence type="ECO:0000313" key="4">
    <source>
        <dbReference type="Proteomes" id="UP000624244"/>
    </source>
</evidence>
<dbReference type="EMBL" id="WNKQ01000001">
    <property type="protein sequence ID" value="KAF5854586.1"/>
    <property type="molecule type" value="Genomic_DNA"/>
</dbReference>
<organism evidence="3 4">
    <name type="scientific">Cochliobolus sativus</name>
    <name type="common">Common root rot and spot blotch fungus</name>
    <name type="synonym">Bipolaris sorokiniana</name>
    <dbReference type="NCBI Taxonomy" id="45130"/>
    <lineage>
        <taxon>Eukaryota</taxon>
        <taxon>Fungi</taxon>
        <taxon>Dikarya</taxon>
        <taxon>Ascomycota</taxon>
        <taxon>Pezizomycotina</taxon>
        <taxon>Dothideomycetes</taxon>
        <taxon>Pleosporomycetidae</taxon>
        <taxon>Pleosporales</taxon>
        <taxon>Pleosporineae</taxon>
        <taxon>Pleosporaceae</taxon>
        <taxon>Bipolaris</taxon>
    </lineage>
</organism>
<evidence type="ECO:0000256" key="2">
    <source>
        <dbReference type="SAM" id="MobiDB-lite"/>
    </source>
</evidence>
<feature type="compositionally biased region" description="Basic and acidic residues" evidence="2">
    <location>
        <begin position="227"/>
        <end position="239"/>
    </location>
</feature>
<reference evidence="3" key="1">
    <citation type="submission" date="2019-11" db="EMBL/GenBank/DDBJ databases">
        <title>Bipolaris sorokiniana Genome sequencing.</title>
        <authorList>
            <person name="Wang H."/>
        </authorList>
    </citation>
    <scope>NUCLEOTIDE SEQUENCE</scope>
</reference>
<comment type="caution">
    <text evidence="3">The sequence shown here is derived from an EMBL/GenBank/DDBJ whole genome shotgun (WGS) entry which is preliminary data.</text>
</comment>
<feature type="compositionally biased region" description="Low complexity" evidence="2">
    <location>
        <begin position="240"/>
        <end position="265"/>
    </location>
</feature>
<dbReference type="AlphaFoldDB" id="A0A8H5ZSU1"/>
<dbReference type="Proteomes" id="UP000624244">
    <property type="component" value="Unassembled WGS sequence"/>
</dbReference>
<keyword evidence="1" id="KW-0175">Coiled coil</keyword>
<name>A0A8H5ZSU1_COCSA</name>
<proteinExistence type="predicted"/>